<reference evidence="2" key="1">
    <citation type="journal article" date="2014" name="Int. J. Syst. Evol. Microbiol.">
        <title>Complete genome sequence of Corynebacterium casei LMG S-19264T (=DSM 44701T), isolated from a smear-ripened cheese.</title>
        <authorList>
            <consortium name="US DOE Joint Genome Institute (JGI-PGF)"/>
            <person name="Walter F."/>
            <person name="Albersmeier A."/>
            <person name="Kalinowski J."/>
            <person name="Ruckert C."/>
        </authorList>
    </citation>
    <scope>NUCLEOTIDE SEQUENCE</scope>
    <source>
        <strain evidence="2">CGMCC 4.7272</strain>
    </source>
</reference>
<protein>
    <submittedName>
        <fullName evidence="2">Uncharacterized protein</fullName>
    </submittedName>
</protein>
<evidence type="ECO:0000256" key="1">
    <source>
        <dbReference type="SAM" id="MobiDB-lite"/>
    </source>
</evidence>
<organism evidence="2 3">
    <name type="scientific">Streptomyces lacrimifluminis</name>
    <dbReference type="NCBI Taxonomy" id="1500077"/>
    <lineage>
        <taxon>Bacteria</taxon>
        <taxon>Bacillati</taxon>
        <taxon>Actinomycetota</taxon>
        <taxon>Actinomycetes</taxon>
        <taxon>Kitasatosporales</taxon>
        <taxon>Streptomycetaceae</taxon>
        <taxon>Streptomyces</taxon>
    </lineage>
</organism>
<comment type="caution">
    <text evidence="2">The sequence shown here is derived from an EMBL/GenBank/DDBJ whole genome shotgun (WGS) entry which is preliminary data.</text>
</comment>
<dbReference type="Proteomes" id="UP000625682">
    <property type="component" value="Unassembled WGS sequence"/>
</dbReference>
<gene>
    <name evidence="2" type="ORF">GCM10012282_61050</name>
</gene>
<evidence type="ECO:0000313" key="2">
    <source>
        <dbReference type="EMBL" id="GGJ55763.1"/>
    </source>
</evidence>
<sequence>MDYLPGAKDLTPQAAASFDVDPLEAGRIVWLDALTVNVDRTTHSSNLMVWPRCAPPGRGGPTRSHAGHDPPRTSGHSPA</sequence>
<evidence type="ECO:0000313" key="3">
    <source>
        <dbReference type="Proteomes" id="UP000625682"/>
    </source>
</evidence>
<name>A0A917P3M0_9ACTN</name>
<proteinExistence type="predicted"/>
<feature type="region of interest" description="Disordered" evidence="1">
    <location>
        <begin position="49"/>
        <end position="79"/>
    </location>
</feature>
<reference evidence="2" key="2">
    <citation type="submission" date="2020-09" db="EMBL/GenBank/DDBJ databases">
        <authorList>
            <person name="Sun Q."/>
            <person name="Zhou Y."/>
        </authorList>
    </citation>
    <scope>NUCLEOTIDE SEQUENCE</scope>
    <source>
        <strain evidence="2">CGMCC 4.7272</strain>
    </source>
</reference>
<dbReference type="EMBL" id="BMMU01000025">
    <property type="protein sequence ID" value="GGJ55763.1"/>
    <property type="molecule type" value="Genomic_DNA"/>
</dbReference>
<dbReference type="AlphaFoldDB" id="A0A917P3M0"/>
<accession>A0A917P3M0</accession>
<keyword evidence="3" id="KW-1185">Reference proteome</keyword>